<name>A0A8H3FWP8_9LECA</name>
<evidence type="ECO:0000313" key="3">
    <source>
        <dbReference type="Proteomes" id="UP000664203"/>
    </source>
</evidence>
<protein>
    <recommendedName>
        <fullName evidence="4">F-box domain-containing protein</fullName>
    </recommendedName>
</protein>
<dbReference type="OrthoDB" id="5288671at2759"/>
<comment type="caution">
    <text evidence="2">The sequence shown here is derived from an EMBL/GenBank/DDBJ whole genome shotgun (WGS) entry which is preliminary data.</text>
</comment>
<evidence type="ECO:0008006" key="4">
    <source>
        <dbReference type="Google" id="ProtNLM"/>
    </source>
</evidence>
<feature type="compositionally biased region" description="Basic and acidic residues" evidence="1">
    <location>
        <begin position="32"/>
        <end position="65"/>
    </location>
</feature>
<dbReference type="EMBL" id="CAJPDR010000320">
    <property type="protein sequence ID" value="CAF9932116.1"/>
    <property type="molecule type" value="Genomic_DNA"/>
</dbReference>
<accession>A0A8H3FWP8</accession>
<evidence type="ECO:0000256" key="1">
    <source>
        <dbReference type="SAM" id="MobiDB-lite"/>
    </source>
</evidence>
<dbReference type="Proteomes" id="UP000664203">
    <property type="component" value="Unassembled WGS sequence"/>
</dbReference>
<sequence>MSAKRQKLRHRKIPLSETFLAEDSPYVPPSSLRDDFGNKLRPEKRAPKETAPRRVERPRIRNPRDPFHTFSDDEIHLIIVLLPARDTETLRRVSKLWKTSSEYHCGKSALVRHFPWAAVKATRLETREAANLQFRRCLHFQQNLEAGFATRAIRCDGASDWDICGNRLIWSKGDDEVSIRDLRTPDNKSIIEPETVSLDTTHLLPENTGRPYVRILPGGDFLMTTLMTFLIKDIPKETHQLRRISAQGNILWSVDVKAFMTRPAVGEDSVYFIRGPWYRDDSRTCKMSFAKYRLCDGLKIFDETMPPETQECRRIPSLDRSLVLSANECLASWRRETPGRAYVEIFSTSSGQLLKTMYQPRSRNGPLLKSVLPSFHTAGFWTTTSRTVKLTTYDEVPGSFLEAEYLYVDGDLLPDPSSMAFDGNHSVFLHTVHAPVGWAPRDNSRANPFAQFAISQVTPTSNVGLESPEGTAVTLQGRSKADGKRRDLELELPWELEDDEGDFFGMMNDYLIYQSPKNGFLVLVDFWPVW</sequence>
<reference evidence="2" key="1">
    <citation type="submission" date="2021-03" db="EMBL/GenBank/DDBJ databases">
        <authorList>
            <person name="Tagirdzhanova G."/>
        </authorList>
    </citation>
    <scope>NUCLEOTIDE SEQUENCE</scope>
</reference>
<keyword evidence="3" id="KW-1185">Reference proteome</keyword>
<dbReference type="AlphaFoldDB" id="A0A8H3FWP8"/>
<evidence type="ECO:0000313" key="2">
    <source>
        <dbReference type="EMBL" id="CAF9932116.1"/>
    </source>
</evidence>
<gene>
    <name evidence="2" type="ORF">ALECFALPRED_005217</name>
</gene>
<feature type="region of interest" description="Disordered" evidence="1">
    <location>
        <begin position="22"/>
        <end position="65"/>
    </location>
</feature>
<proteinExistence type="predicted"/>
<organism evidence="2 3">
    <name type="scientific">Alectoria fallacina</name>
    <dbReference type="NCBI Taxonomy" id="1903189"/>
    <lineage>
        <taxon>Eukaryota</taxon>
        <taxon>Fungi</taxon>
        <taxon>Dikarya</taxon>
        <taxon>Ascomycota</taxon>
        <taxon>Pezizomycotina</taxon>
        <taxon>Lecanoromycetes</taxon>
        <taxon>OSLEUM clade</taxon>
        <taxon>Lecanoromycetidae</taxon>
        <taxon>Lecanorales</taxon>
        <taxon>Lecanorineae</taxon>
        <taxon>Parmeliaceae</taxon>
        <taxon>Alectoria</taxon>
    </lineage>
</organism>